<organism evidence="2 3">
    <name type="scientific">Giardia intestinalis</name>
    <name type="common">Giardia lamblia</name>
    <dbReference type="NCBI Taxonomy" id="5741"/>
    <lineage>
        <taxon>Eukaryota</taxon>
        <taxon>Metamonada</taxon>
        <taxon>Diplomonadida</taxon>
        <taxon>Hexamitidae</taxon>
        <taxon>Giardiinae</taxon>
        <taxon>Giardia</taxon>
    </lineage>
</organism>
<keyword evidence="1" id="KW-0472">Membrane</keyword>
<feature type="transmembrane region" description="Helical" evidence="1">
    <location>
        <begin position="60"/>
        <end position="80"/>
    </location>
</feature>
<proteinExistence type="predicted"/>
<evidence type="ECO:0000313" key="2">
    <source>
        <dbReference type="EMBL" id="ESU38355.1"/>
    </source>
</evidence>
<name>V6TN03_GIAIN</name>
<keyword evidence="1" id="KW-0812">Transmembrane</keyword>
<feature type="non-terminal residue" evidence="2">
    <location>
        <position position="1"/>
    </location>
</feature>
<reference evidence="2 3" key="2">
    <citation type="journal article" date="2013" name="Genome Biol. Evol.">
        <title>Genome sequencing of Giardia lamblia genotypes A2 and B isolates (DH and GS) and comparative analysis with the genomes of genotypes A1 and E (WB and Pig).</title>
        <authorList>
            <person name="Adam R.D."/>
            <person name="Dahlstrom E.W."/>
            <person name="Martens C.A."/>
            <person name="Bruno D.P."/>
            <person name="Barbian K.D."/>
            <person name="Ricklefs S.M."/>
            <person name="Hernandez M.M."/>
            <person name="Narla N.P."/>
            <person name="Patel R.B."/>
            <person name="Porcella S.F."/>
            <person name="Nash T.E."/>
        </authorList>
    </citation>
    <scope>NUCLEOTIDE SEQUENCE [LARGE SCALE GENOMIC DNA]</scope>
    <source>
        <strain evidence="2 3">DH</strain>
    </source>
</reference>
<dbReference type="Proteomes" id="UP000018320">
    <property type="component" value="Unassembled WGS sequence"/>
</dbReference>
<dbReference type="EMBL" id="AHGT01000014">
    <property type="protein sequence ID" value="ESU38355.1"/>
    <property type="molecule type" value="Genomic_DNA"/>
</dbReference>
<dbReference type="AlphaFoldDB" id="V6TN03"/>
<comment type="caution">
    <text evidence="2">The sequence shown here is derived from an EMBL/GenBank/DDBJ whole genome shotgun (WGS) entry which is preliminary data.</text>
</comment>
<sequence>VCEACSADKKVSPGKPSCMDACPENSAESLASTYACSSGYSPDSNGTSCVSTGVRLSTEAIAEISVVIIVVVRGLVGLLYREKMQI</sequence>
<protein>
    <recommendedName>
        <fullName evidence="4">Variant-specific surface protein</fullName>
    </recommendedName>
</protein>
<gene>
    <name evidence="2" type="ORF">DHA2_150629</name>
</gene>
<keyword evidence="1" id="KW-1133">Transmembrane helix</keyword>
<dbReference type="VEuPathDB" id="GiardiaDB:DHA2_150629"/>
<evidence type="ECO:0008006" key="4">
    <source>
        <dbReference type="Google" id="ProtNLM"/>
    </source>
</evidence>
<evidence type="ECO:0000313" key="3">
    <source>
        <dbReference type="Proteomes" id="UP000018320"/>
    </source>
</evidence>
<reference evidence="3" key="1">
    <citation type="submission" date="2012-02" db="EMBL/GenBank/DDBJ databases">
        <title>Genome sequencing of Giardia lamblia Genotypes A2 and B isolates (DH and GS) and comparative analysis with the genomes of Genotypes A1 and E (WB and Pig).</title>
        <authorList>
            <person name="Adam R."/>
            <person name="Dahlstrom E."/>
            <person name="Martens C."/>
            <person name="Bruno D."/>
            <person name="Barbian K."/>
            <person name="Porcella S.F."/>
            <person name="Nash T."/>
        </authorList>
    </citation>
    <scope>NUCLEOTIDE SEQUENCE</scope>
    <source>
        <strain evidence="3">DH</strain>
    </source>
</reference>
<evidence type="ECO:0000256" key="1">
    <source>
        <dbReference type="SAM" id="Phobius"/>
    </source>
</evidence>
<accession>V6TN03</accession>